<dbReference type="PANTHER" id="PTHR36449:SF1">
    <property type="entry name" value="ACETYLTRANSFERASE"/>
    <property type="match status" value="1"/>
</dbReference>
<protein>
    <submittedName>
        <fullName evidence="7">Acetyltransferase (GNAT) family protein</fullName>
    </submittedName>
</protein>
<comment type="caution">
    <text evidence="7">The sequence shown here is derived from an EMBL/GenBank/DDBJ whole genome shotgun (WGS) entry which is preliminary data.</text>
</comment>
<sequence length="202" mass="23716">MGTLENYDIYCERAEDISALLNFKCGIKQMDDFIRNKHKGLQKHIELGLSHLWLVYEKEKVIAFFALSKDALTLNSEDKHMIEMRQKTDFFPHFDEEHFWVQEKYAAIEIDYLVVAEEKQRKGIGSFIIASIEEYARNDKLSSTLFLTVEALNSKEQNSIEFYNKCGFRLSEVGKTRNENMERDGDLPLTVRMYKRILPAKE</sequence>
<keyword evidence="1" id="KW-0678">Repressor</keyword>
<dbReference type="Pfam" id="PF00583">
    <property type="entry name" value="Acetyltransf_1"/>
    <property type="match status" value="1"/>
</dbReference>
<keyword evidence="8" id="KW-1185">Reference proteome</keyword>
<evidence type="ECO:0000256" key="4">
    <source>
        <dbReference type="ARBA" id="ARBA00023315"/>
    </source>
</evidence>
<keyword evidence="2" id="KW-1277">Toxin-antitoxin system</keyword>
<dbReference type="InterPro" id="IPR016181">
    <property type="entry name" value="Acyl_CoA_acyltransferase"/>
</dbReference>
<gene>
    <name evidence="7" type="ORF">EJ73_01407</name>
</gene>
<feature type="domain" description="N-acetyltransferase" evidence="6">
    <location>
        <begin position="7"/>
        <end position="198"/>
    </location>
</feature>
<accession>A0A318HZ52</accession>
<evidence type="ECO:0000313" key="8">
    <source>
        <dbReference type="Proteomes" id="UP000248314"/>
    </source>
</evidence>
<dbReference type="STRING" id="1122991.GCA_000613445_02125"/>
<reference evidence="7 8" key="1">
    <citation type="submission" date="2018-05" db="EMBL/GenBank/DDBJ databases">
        <title>Genomic Encyclopedia of Type Strains, Phase I: the one thousand microbial genomes (KMG-I) project.</title>
        <authorList>
            <person name="Kyrpides N."/>
        </authorList>
    </citation>
    <scope>NUCLEOTIDE SEQUENCE [LARGE SCALE GENOMIC DNA]</scope>
    <source>
        <strain evidence="7 8">DSM 15611</strain>
    </source>
</reference>
<organism evidence="7 8">
    <name type="scientific">Hoylesella shahii DSM 15611 = JCM 12083</name>
    <dbReference type="NCBI Taxonomy" id="1122991"/>
    <lineage>
        <taxon>Bacteria</taxon>
        <taxon>Pseudomonadati</taxon>
        <taxon>Bacteroidota</taxon>
        <taxon>Bacteroidia</taxon>
        <taxon>Bacteroidales</taxon>
        <taxon>Prevotellaceae</taxon>
        <taxon>Hoylesella</taxon>
    </lineage>
</organism>
<dbReference type="EMBL" id="QJJX01000014">
    <property type="protein sequence ID" value="PXX22010.1"/>
    <property type="molecule type" value="Genomic_DNA"/>
</dbReference>
<evidence type="ECO:0000259" key="6">
    <source>
        <dbReference type="PROSITE" id="PS51186"/>
    </source>
</evidence>
<evidence type="ECO:0000256" key="5">
    <source>
        <dbReference type="ARBA" id="ARBA00049880"/>
    </source>
</evidence>
<keyword evidence="4" id="KW-0012">Acyltransferase</keyword>
<dbReference type="SUPFAM" id="SSF55729">
    <property type="entry name" value="Acyl-CoA N-acyltransferases (Nat)"/>
    <property type="match status" value="1"/>
</dbReference>
<dbReference type="OrthoDB" id="1074031at2"/>
<name>A0A318HZ52_9BACT</name>
<dbReference type="GO" id="GO:0016747">
    <property type="term" value="F:acyltransferase activity, transferring groups other than amino-acyl groups"/>
    <property type="evidence" value="ECO:0007669"/>
    <property type="project" value="InterPro"/>
</dbReference>
<evidence type="ECO:0000313" key="7">
    <source>
        <dbReference type="EMBL" id="PXX22010.1"/>
    </source>
</evidence>
<dbReference type="InterPro" id="IPR000182">
    <property type="entry name" value="GNAT_dom"/>
</dbReference>
<evidence type="ECO:0000256" key="3">
    <source>
        <dbReference type="ARBA" id="ARBA00022679"/>
    </source>
</evidence>
<keyword evidence="3 7" id="KW-0808">Transferase</keyword>
<dbReference type="AlphaFoldDB" id="A0A318HZ52"/>
<evidence type="ECO:0000256" key="1">
    <source>
        <dbReference type="ARBA" id="ARBA00022491"/>
    </source>
</evidence>
<dbReference type="Gene3D" id="3.40.630.30">
    <property type="match status" value="1"/>
</dbReference>
<dbReference type="CDD" id="cd04301">
    <property type="entry name" value="NAT_SF"/>
    <property type="match status" value="1"/>
</dbReference>
<dbReference type="PANTHER" id="PTHR36449">
    <property type="entry name" value="ACETYLTRANSFERASE-RELATED"/>
    <property type="match status" value="1"/>
</dbReference>
<dbReference type="Proteomes" id="UP000248314">
    <property type="component" value="Unassembled WGS sequence"/>
</dbReference>
<proteinExistence type="predicted"/>
<evidence type="ECO:0000256" key="2">
    <source>
        <dbReference type="ARBA" id="ARBA00022649"/>
    </source>
</evidence>
<dbReference type="PROSITE" id="PS51186">
    <property type="entry name" value="GNAT"/>
    <property type="match status" value="1"/>
</dbReference>
<comment type="catalytic activity">
    <reaction evidence="5">
        <text>glycyl-tRNA(Gly) + acetyl-CoA = N-acetylglycyl-tRNA(Gly) + CoA + H(+)</text>
        <dbReference type="Rhea" id="RHEA:81867"/>
        <dbReference type="Rhea" id="RHEA-COMP:9683"/>
        <dbReference type="Rhea" id="RHEA-COMP:19766"/>
        <dbReference type="ChEBI" id="CHEBI:15378"/>
        <dbReference type="ChEBI" id="CHEBI:57287"/>
        <dbReference type="ChEBI" id="CHEBI:57288"/>
        <dbReference type="ChEBI" id="CHEBI:78522"/>
        <dbReference type="ChEBI" id="CHEBI:232036"/>
    </reaction>
</comment>